<dbReference type="KEGG" id="hpel:HZS54_11520"/>
<reference evidence="1 2" key="1">
    <citation type="submission" date="2020-07" db="EMBL/GenBank/DDBJ databases">
        <title>Halosimplex litoreum sp. nov. and Halosimplex rubrum sp. nov., isolated from different salt environments.</title>
        <authorList>
            <person name="Cui H."/>
        </authorList>
    </citation>
    <scope>NUCLEOTIDE SEQUENCE [LARGE SCALE GENOMIC DNA]</scope>
    <source>
        <strain evidence="1 2">R2</strain>
    </source>
</reference>
<dbReference type="GeneID" id="56083227"/>
<proteinExistence type="predicted"/>
<keyword evidence="2" id="KW-1185">Reference proteome</keyword>
<name>A0A7D5TGX0_9EURY</name>
<protein>
    <submittedName>
        <fullName evidence="1">Uncharacterized protein</fullName>
    </submittedName>
</protein>
<accession>A0A7D5TGX0</accession>
<organism evidence="1 2">
    <name type="scientific">Halosimplex pelagicum</name>
    <dbReference type="NCBI Taxonomy" id="869886"/>
    <lineage>
        <taxon>Archaea</taxon>
        <taxon>Methanobacteriati</taxon>
        <taxon>Methanobacteriota</taxon>
        <taxon>Stenosarchaea group</taxon>
        <taxon>Halobacteria</taxon>
        <taxon>Halobacteriales</taxon>
        <taxon>Haloarculaceae</taxon>
        <taxon>Halosimplex</taxon>
    </lineage>
</organism>
<dbReference type="RefSeq" id="WP_179922664.1">
    <property type="nucleotide sequence ID" value="NZ_CP058909.1"/>
</dbReference>
<gene>
    <name evidence="1" type="ORF">HZS54_11520</name>
</gene>
<dbReference type="EMBL" id="CP058909">
    <property type="protein sequence ID" value="QLH82196.1"/>
    <property type="molecule type" value="Genomic_DNA"/>
</dbReference>
<sequence>MARTETRYECSEHGLLTWDETTIRRPVEDISTGRACGECFEPVDPVSVTVKETVTRD</sequence>
<dbReference type="AlphaFoldDB" id="A0A7D5TGX0"/>
<evidence type="ECO:0000313" key="1">
    <source>
        <dbReference type="EMBL" id="QLH82196.1"/>
    </source>
</evidence>
<evidence type="ECO:0000313" key="2">
    <source>
        <dbReference type="Proteomes" id="UP000509346"/>
    </source>
</evidence>
<dbReference type="Proteomes" id="UP000509346">
    <property type="component" value="Chromosome"/>
</dbReference>